<dbReference type="PANTHER" id="PTHR12262">
    <property type="entry name" value="CCR4-NOT TRANSCRIPTION COMPLEX SUBUNIT 9"/>
    <property type="match status" value="1"/>
</dbReference>
<proteinExistence type="inferred from homology"/>
<comment type="similarity">
    <text evidence="1">Belongs to the CNOT9 family.</text>
</comment>
<gene>
    <name evidence="3" type="primary">CAF40</name>
    <name evidence="3" type="ORF">BRETT_003896</name>
</gene>
<dbReference type="KEGG" id="bbrx:BRETT_003896"/>
<feature type="compositionally biased region" description="Polar residues" evidence="2">
    <location>
        <begin position="60"/>
        <end position="77"/>
    </location>
</feature>
<organism evidence="3 4">
    <name type="scientific">Dekkera bruxellensis</name>
    <name type="common">Brettanomyces custersii</name>
    <dbReference type="NCBI Taxonomy" id="5007"/>
    <lineage>
        <taxon>Eukaryota</taxon>
        <taxon>Fungi</taxon>
        <taxon>Dikarya</taxon>
        <taxon>Ascomycota</taxon>
        <taxon>Saccharomycotina</taxon>
        <taxon>Pichiomycetes</taxon>
        <taxon>Pichiales</taxon>
        <taxon>Pichiaceae</taxon>
        <taxon>Brettanomyces</taxon>
    </lineage>
</organism>
<dbReference type="Gene3D" id="1.25.10.10">
    <property type="entry name" value="Leucine-rich Repeat Variant"/>
    <property type="match status" value="1"/>
</dbReference>
<dbReference type="OrthoDB" id="1183224at2759"/>
<dbReference type="Proteomes" id="UP000663131">
    <property type="component" value="Chromosome 6"/>
</dbReference>
<evidence type="ECO:0000256" key="2">
    <source>
        <dbReference type="SAM" id="MobiDB-lite"/>
    </source>
</evidence>
<evidence type="ECO:0000313" key="4">
    <source>
        <dbReference type="Proteomes" id="UP000663131"/>
    </source>
</evidence>
<dbReference type="RefSeq" id="XP_041136236.1">
    <property type="nucleotide sequence ID" value="XM_041282397.1"/>
</dbReference>
<feature type="compositionally biased region" description="Low complexity" evidence="2">
    <location>
        <begin position="90"/>
        <end position="110"/>
    </location>
</feature>
<sequence>MYNNRQQFDLGGVDAPNQQRTYQSQFLNQQQHQQPNLALSQQLQAAAAVTAAVNHQNQQSQPTMASQLMSQRVQASKATLKDGNSENMMPGNSPSNGSGASGNSSNNNRGPTRRSQEAGEEGGAATRKAVEDEKICSWIVELTYGPNKEEALLELGKKREYYDDLALVLWNSYGVMTALLEEIISIYPYLSPQNLTTPASNRVCNALALLQCVASHPETRAAFLHAQIPLFLYPFLNTSSKQRPFEYLRLTSLGVIGALVKNDSPEVIQFLLTTEIIPLCLKIMESSSELSKTVAIFIVQKILMDDTGLAYVCQTYERFDAVSNVLKLMIDQMAVNPAPRLLRHVIRCYLRLADNADARSALKERVPQSLRDHTFDRVLADDPTAKKNLSQLLYTVM</sequence>
<evidence type="ECO:0000256" key="1">
    <source>
        <dbReference type="ARBA" id="ARBA00006385"/>
    </source>
</evidence>
<dbReference type="Pfam" id="PF04078">
    <property type="entry name" value="Rcd1"/>
    <property type="match status" value="1"/>
</dbReference>
<name>A0A871R0P2_DEKBR</name>
<dbReference type="SUPFAM" id="SSF48371">
    <property type="entry name" value="ARM repeat"/>
    <property type="match status" value="1"/>
</dbReference>
<accession>A0A871R0P2</accession>
<dbReference type="InterPro" id="IPR011989">
    <property type="entry name" value="ARM-like"/>
</dbReference>
<reference evidence="3" key="2">
    <citation type="journal article" name="BMC Genomics">
        <title>New genome assemblies reveal patterns of domestication and adaptation across Brettanomyces (Dekkera) species.</title>
        <authorList>
            <person name="Roach M.J."/>
            <person name="Borneman A.R."/>
        </authorList>
    </citation>
    <scope>NUCLEOTIDE SEQUENCE</scope>
    <source>
        <strain evidence="3">UCD 2041</strain>
    </source>
</reference>
<dbReference type="AlphaFoldDB" id="A0A871R0P2"/>
<dbReference type="InterPro" id="IPR007216">
    <property type="entry name" value="CNOT9"/>
</dbReference>
<protein>
    <submittedName>
        <fullName evidence="3">CCR4-NOT core subunit caf40</fullName>
    </submittedName>
</protein>
<dbReference type="InterPro" id="IPR016024">
    <property type="entry name" value="ARM-type_fold"/>
</dbReference>
<dbReference type="FunFam" id="1.25.10.10:FF:000160">
    <property type="entry name" value="Cell differentiation protein"/>
    <property type="match status" value="1"/>
</dbReference>
<dbReference type="EMBL" id="CP063134">
    <property type="protein sequence ID" value="QOU19743.1"/>
    <property type="molecule type" value="Genomic_DNA"/>
</dbReference>
<reference evidence="3" key="1">
    <citation type="submission" date="2020-10" db="EMBL/GenBank/DDBJ databases">
        <authorList>
            <person name="Palmer J.M."/>
        </authorList>
    </citation>
    <scope>NUCLEOTIDE SEQUENCE</scope>
    <source>
        <strain evidence="3">UCD 2041</strain>
    </source>
</reference>
<dbReference type="GO" id="GO:0006402">
    <property type="term" value="P:mRNA catabolic process"/>
    <property type="evidence" value="ECO:0007669"/>
    <property type="project" value="InterPro"/>
</dbReference>
<evidence type="ECO:0000313" key="3">
    <source>
        <dbReference type="EMBL" id="QOU19743.1"/>
    </source>
</evidence>
<dbReference type="GO" id="GO:0030014">
    <property type="term" value="C:CCR4-NOT complex"/>
    <property type="evidence" value="ECO:0007669"/>
    <property type="project" value="InterPro"/>
</dbReference>
<feature type="region of interest" description="Disordered" evidence="2">
    <location>
        <begin position="54"/>
        <end position="126"/>
    </location>
</feature>
<dbReference type="GeneID" id="64575819"/>